<keyword evidence="1" id="KW-1133">Transmembrane helix</keyword>
<keyword evidence="3" id="KW-1185">Reference proteome</keyword>
<dbReference type="EMBL" id="BAAACF010000006">
    <property type="protein sequence ID" value="GAA0729345.1"/>
    <property type="molecule type" value="Genomic_DNA"/>
</dbReference>
<gene>
    <name evidence="2" type="ORF">GCM10008905_29210</name>
</gene>
<evidence type="ECO:0008006" key="4">
    <source>
        <dbReference type="Google" id="ProtNLM"/>
    </source>
</evidence>
<protein>
    <recommendedName>
        <fullName evidence="4">DUF4829 domain-containing protein</fullName>
    </recommendedName>
</protein>
<feature type="transmembrane region" description="Helical" evidence="1">
    <location>
        <begin position="175"/>
        <end position="193"/>
    </location>
</feature>
<sequence length="353" mass="41028">MSKFYFILSIIMSCALLYSLYERIYAGEFIIETKHKGISKFYTGLLIFWIFTLGGFSILDYKSGESMNSSQILQGVFWIQLCLEHILSKRSLGITEGGVYSGDSNYSRFTKWTRIKSYTWISENKIQLKTWGRMDKIAIKELEVDEKQREEVDKLLNEFMNKKDSEINKKGAFKAIAYIILIGVVMSIGYVNLIKIGKPYMVKEIKLSEDEAVAILKKTWKPLEDFNKEDIKSREDFNKVFEETMSKSMIDDLYEILVDTKESKDGDIKFKEKVRIPTIYNTKMSIEKAYIKGPKYKEENKRVNIAEELTIEESGSSEEDKSRGYFIRSFFIKNDNGEWILNNATGLENIQSP</sequence>
<reference evidence="2 3" key="1">
    <citation type="journal article" date="2019" name="Int. J. Syst. Evol. Microbiol.">
        <title>The Global Catalogue of Microorganisms (GCM) 10K type strain sequencing project: providing services to taxonomists for standard genome sequencing and annotation.</title>
        <authorList>
            <consortium name="The Broad Institute Genomics Platform"/>
            <consortium name="The Broad Institute Genome Sequencing Center for Infectious Disease"/>
            <person name="Wu L."/>
            <person name="Ma J."/>
        </authorList>
    </citation>
    <scope>NUCLEOTIDE SEQUENCE [LARGE SCALE GENOMIC DNA]</scope>
    <source>
        <strain evidence="2 3">JCM 1405</strain>
    </source>
</reference>
<dbReference type="RefSeq" id="WP_343770849.1">
    <property type="nucleotide sequence ID" value="NZ_BAAACF010000006.1"/>
</dbReference>
<feature type="transmembrane region" description="Helical" evidence="1">
    <location>
        <begin position="41"/>
        <end position="59"/>
    </location>
</feature>
<keyword evidence="1" id="KW-0812">Transmembrane</keyword>
<organism evidence="2 3">
    <name type="scientific">Clostridium malenominatum</name>
    <dbReference type="NCBI Taxonomy" id="1539"/>
    <lineage>
        <taxon>Bacteria</taxon>
        <taxon>Bacillati</taxon>
        <taxon>Bacillota</taxon>
        <taxon>Clostridia</taxon>
        <taxon>Eubacteriales</taxon>
        <taxon>Clostridiaceae</taxon>
        <taxon>Clostridium</taxon>
    </lineage>
</organism>
<accession>A0ABN1J6E2</accession>
<evidence type="ECO:0000313" key="3">
    <source>
        <dbReference type="Proteomes" id="UP001500339"/>
    </source>
</evidence>
<evidence type="ECO:0000313" key="2">
    <source>
        <dbReference type="EMBL" id="GAA0729345.1"/>
    </source>
</evidence>
<name>A0ABN1J6E2_9CLOT</name>
<proteinExistence type="predicted"/>
<feature type="transmembrane region" description="Helical" evidence="1">
    <location>
        <begin position="6"/>
        <end position="21"/>
    </location>
</feature>
<comment type="caution">
    <text evidence="2">The sequence shown here is derived from an EMBL/GenBank/DDBJ whole genome shotgun (WGS) entry which is preliminary data.</text>
</comment>
<dbReference type="Proteomes" id="UP001500339">
    <property type="component" value="Unassembled WGS sequence"/>
</dbReference>
<evidence type="ECO:0000256" key="1">
    <source>
        <dbReference type="SAM" id="Phobius"/>
    </source>
</evidence>
<keyword evidence="1" id="KW-0472">Membrane</keyword>